<dbReference type="RefSeq" id="WP_132547337.1">
    <property type="nucleotide sequence ID" value="NZ_SMAA01000002.1"/>
</dbReference>
<dbReference type="InterPro" id="IPR052913">
    <property type="entry name" value="Glycopeptide_resist_protein"/>
</dbReference>
<feature type="chain" id="PRO_5020569622" evidence="1">
    <location>
        <begin position="28"/>
        <end position="408"/>
    </location>
</feature>
<protein>
    <submittedName>
        <fullName evidence="3">Vancomycin resistance protein YoaR</fullName>
    </submittedName>
</protein>
<evidence type="ECO:0000256" key="1">
    <source>
        <dbReference type="SAM" id="SignalP"/>
    </source>
</evidence>
<feature type="domain" description="YoaR-like putative peptidoglycan binding" evidence="2">
    <location>
        <begin position="80"/>
        <end position="190"/>
    </location>
</feature>
<comment type="caution">
    <text evidence="3">The sequence shown here is derived from an EMBL/GenBank/DDBJ whole genome shotgun (WGS) entry which is preliminary data.</text>
</comment>
<evidence type="ECO:0000313" key="4">
    <source>
        <dbReference type="Proteomes" id="UP000295188"/>
    </source>
</evidence>
<reference evidence="3 4" key="1">
    <citation type="submission" date="2019-03" db="EMBL/GenBank/DDBJ databases">
        <title>Genomic Encyclopedia of Type Strains, Phase IV (KMG-IV): sequencing the most valuable type-strain genomes for metagenomic binning, comparative biology and taxonomic classification.</title>
        <authorList>
            <person name="Goeker M."/>
        </authorList>
    </citation>
    <scope>NUCLEOTIDE SEQUENCE [LARGE SCALE GENOMIC DNA]</scope>
    <source>
        <strain evidence="3 4">DSM 20467</strain>
    </source>
</reference>
<dbReference type="Pfam" id="PF04294">
    <property type="entry name" value="VanW"/>
    <property type="match status" value="1"/>
</dbReference>
<dbReference type="EMBL" id="SMAA01000002">
    <property type="protein sequence ID" value="TCS81444.1"/>
    <property type="molecule type" value="Genomic_DNA"/>
</dbReference>
<dbReference type="PANTHER" id="PTHR35788">
    <property type="entry name" value="EXPORTED PROTEIN-RELATED"/>
    <property type="match status" value="1"/>
</dbReference>
<name>A0A4R3KDT1_9FIRM</name>
<dbReference type="Proteomes" id="UP000295188">
    <property type="component" value="Unassembled WGS sequence"/>
</dbReference>
<dbReference type="PANTHER" id="PTHR35788:SF1">
    <property type="entry name" value="EXPORTED PROTEIN"/>
    <property type="match status" value="1"/>
</dbReference>
<organism evidence="3 4">
    <name type="scientific">Pectinatus cerevisiiphilus</name>
    <dbReference type="NCBI Taxonomy" id="86956"/>
    <lineage>
        <taxon>Bacteria</taxon>
        <taxon>Bacillati</taxon>
        <taxon>Bacillota</taxon>
        <taxon>Negativicutes</taxon>
        <taxon>Selenomonadales</taxon>
        <taxon>Selenomonadaceae</taxon>
        <taxon>Pectinatus</taxon>
    </lineage>
</organism>
<dbReference type="InterPro" id="IPR007391">
    <property type="entry name" value="Vancomycin_resist_VanW"/>
</dbReference>
<keyword evidence="1" id="KW-0732">Signal</keyword>
<proteinExistence type="predicted"/>
<accession>A0A4R3KDT1</accession>
<feature type="signal peptide" evidence="1">
    <location>
        <begin position="1"/>
        <end position="27"/>
    </location>
</feature>
<dbReference type="InterPro" id="IPR022029">
    <property type="entry name" value="YoaR-like_PG-bd"/>
</dbReference>
<evidence type="ECO:0000313" key="3">
    <source>
        <dbReference type="EMBL" id="TCS81444.1"/>
    </source>
</evidence>
<dbReference type="AlphaFoldDB" id="A0A4R3KDT1"/>
<sequence>MGRHYKLVIMVAALSVLLVAVCSSALAIKNAPGIANGVHSEKIDLSGLDQQTAQKLIADNFAQELADGVVVLAYNGTEKTIKANDIDLSCNSEKTAQAAAAIGASGNFFKDTFDKIICSYQGKNVPLEITYDKDKLNNILKTLAASVHAEPVNAYAYTADGSTVKIVKEKTGRSIDTEQLAGLIADKIETENYPQTVTVPINTVEPDITADKLSQINTILAVYKTNFNASAANRSANIALASKNLSGVLVPTGTTFSFNKTVGPRLAADGYKEAPVIIDGKVVPGVGGGVCQVSSTLYDAILLAGLTPVERSAHYIPAEYVPRAFDATVADGFIDFRFRNDLQDSVYIYSKVSAGTLTVFIMGSSADKAKIGTVTLKNAYNKDGSVSAYRLFNQNGTVIKKEFLHTDE</sequence>
<dbReference type="OrthoDB" id="9797191at2"/>
<gene>
    <name evidence="3" type="ORF">EDC37_102147</name>
</gene>
<dbReference type="Pfam" id="PF12229">
    <property type="entry name" value="PG_binding_4"/>
    <property type="match status" value="1"/>
</dbReference>
<keyword evidence="4" id="KW-1185">Reference proteome</keyword>
<evidence type="ECO:0000259" key="2">
    <source>
        <dbReference type="Pfam" id="PF12229"/>
    </source>
</evidence>